<evidence type="ECO:0000313" key="4">
    <source>
        <dbReference type="Proteomes" id="UP000564964"/>
    </source>
</evidence>
<proteinExistence type="predicted"/>
<comment type="caution">
    <text evidence="3">The sequence shown here is derived from an EMBL/GenBank/DDBJ whole genome shotgun (WGS) entry which is preliminary data.</text>
</comment>
<feature type="transmembrane region" description="Helical" evidence="2">
    <location>
        <begin position="298"/>
        <end position="321"/>
    </location>
</feature>
<dbReference type="Proteomes" id="UP000564964">
    <property type="component" value="Unassembled WGS sequence"/>
</dbReference>
<feature type="region of interest" description="Disordered" evidence="1">
    <location>
        <begin position="325"/>
        <end position="345"/>
    </location>
</feature>
<dbReference type="AlphaFoldDB" id="A0A7J4JJ37"/>
<name>A0A7J4JJ37_9ARCH</name>
<gene>
    <name evidence="3" type="ORF">HA252_05645</name>
</gene>
<evidence type="ECO:0000256" key="1">
    <source>
        <dbReference type="SAM" id="MobiDB-lite"/>
    </source>
</evidence>
<evidence type="ECO:0000256" key="2">
    <source>
        <dbReference type="SAM" id="Phobius"/>
    </source>
</evidence>
<evidence type="ECO:0000313" key="3">
    <source>
        <dbReference type="EMBL" id="HIH16860.1"/>
    </source>
</evidence>
<protein>
    <submittedName>
        <fullName evidence="3">Uncharacterized protein</fullName>
    </submittedName>
</protein>
<feature type="non-terminal residue" evidence="3">
    <location>
        <position position="1"/>
    </location>
</feature>
<reference evidence="4" key="1">
    <citation type="journal article" date="2020" name="bioRxiv">
        <title>A rank-normalized archaeal taxonomy based on genome phylogeny resolves widespread incomplete and uneven classifications.</title>
        <authorList>
            <person name="Rinke C."/>
            <person name="Chuvochina M."/>
            <person name="Mussig A.J."/>
            <person name="Chaumeil P.-A."/>
            <person name="Waite D.W."/>
            <person name="Whitman W.B."/>
            <person name="Parks D.H."/>
            <person name="Hugenholtz P."/>
        </authorList>
    </citation>
    <scope>NUCLEOTIDE SEQUENCE [LARGE SCALE GENOMIC DNA]</scope>
</reference>
<accession>A0A7J4JJ37</accession>
<sequence length="360" mass="39202">SRGNEYRFSYAFSPVTLAVEDPRLSVRINELDDVDPTSVRFDLRANDFGGTFTADGPGISLNPVTGEIVADLRGAPLRLGSRIPFSVYAKDLVGKEFRVSGDFVLDFDDRLAAAGQAVNSGDTLKDFVDSVDRQKYRDYILYRRNVTEPYINSRNYIDSVNRQMDIDAVRYGGPIYPASEPFLVQDRDRITYFQDAEMDGSPYADAIPFGPMNPFLGDSFPAPEAGQFEPRETVREEVVFEKALSFRVVNERASTAAPSTRVAGKPAKPNAAQAFASPVRVTEAGTSPVAGFVSFSSVAAIGTIGAGIVVVLLLAFIVGSLSRPTGQPTVRPARTGNRLPRKRTGNISPAMHVILNYRSG</sequence>
<keyword evidence="2" id="KW-0472">Membrane</keyword>
<dbReference type="EMBL" id="DUGH01000132">
    <property type="protein sequence ID" value="HIH16860.1"/>
    <property type="molecule type" value="Genomic_DNA"/>
</dbReference>
<keyword evidence="2" id="KW-0812">Transmembrane</keyword>
<keyword evidence="2" id="KW-1133">Transmembrane helix</keyword>
<organism evidence="3 4">
    <name type="scientific">Candidatus Iainarchaeum sp</name>
    <dbReference type="NCBI Taxonomy" id="3101447"/>
    <lineage>
        <taxon>Archaea</taxon>
        <taxon>Candidatus Iainarchaeota</taxon>
        <taxon>Candidatus Iainarchaeia</taxon>
        <taxon>Candidatus Iainarchaeales</taxon>
        <taxon>Candidatus Iainarchaeaceae</taxon>
        <taxon>Candidatus Iainarchaeum</taxon>
    </lineage>
</organism>